<name>A0A9W6B570_9FLAO</name>
<organism evidence="2 3">
    <name type="scientific">Neptunitalea chrysea</name>
    <dbReference type="NCBI Taxonomy" id="1647581"/>
    <lineage>
        <taxon>Bacteria</taxon>
        <taxon>Pseudomonadati</taxon>
        <taxon>Bacteroidota</taxon>
        <taxon>Flavobacteriia</taxon>
        <taxon>Flavobacteriales</taxon>
        <taxon>Flavobacteriaceae</taxon>
        <taxon>Neptunitalea</taxon>
    </lineage>
</organism>
<keyword evidence="1" id="KW-0472">Membrane</keyword>
<evidence type="ECO:0000313" key="2">
    <source>
        <dbReference type="EMBL" id="GLB52765.1"/>
    </source>
</evidence>
<comment type="caution">
    <text evidence="2">The sequence shown here is derived from an EMBL/GenBank/DDBJ whole genome shotgun (WGS) entry which is preliminary data.</text>
</comment>
<feature type="transmembrane region" description="Helical" evidence="1">
    <location>
        <begin position="48"/>
        <end position="69"/>
    </location>
</feature>
<keyword evidence="3" id="KW-1185">Reference proteome</keyword>
<dbReference type="RefSeq" id="WP_281754263.1">
    <property type="nucleotide sequence ID" value="NZ_BRVP01000011.1"/>
</dbReference>
<dbReference type="AlphaFoldDB" id="A0A9W6B570"/>
<keyword evidence="1" id="KW-1133">Transmembrane helix</keyword>
<evidence type="ECO:0008006" key="4">
    <source>
        <dbReference type="Google" id="ProtNLM"/>
    </source>
</evidence>
<dbReference type="InterPro" id="IPR009476">
    <property type="entry name" value="DUF1097"/>
</dbReference>
<feature type="transmembrane region" description="Helical" evidence="1">
    <location>
        <begin position="102"/>
        <end position="120"/>
    </location>
</feature>
<feature type="transmembrane region" description="Helical" evidence="1">
    <location>
        <begin position="126"/>
        <end position="143"/>
    </location>
</feature>
<reference evidence="2" key="1">
    <citation type="submission" date="2022-07" db="EMBL/GenBank/DDBJ databases">
        <title>Taxonomy of Novel Oxalotrophic and Methylotrophic Bacteria.</title>
        <authorList>
            <person name="Sahin N."/>
            <person name="Tani A."/>
        </authorList>
    </citation>
    <scope>NUCLEOTIDE SEQUENCE</scope>
    <source>
        <strain evidence="2">AM327</strain>
    </source>
</reference>
<keyword evidence="1" id="KW-0812">Transmembrane</keyword>
<feature type="transmembrane region" description="Helical" evidence="1">
    <location>
        <begin position="75"/>
        <end position="95"/>
    </location>
</feature>
<gene>
    <name evidence="2" type="ORF">NBRC110019_18050</name>
</gene>
<evidence type="ECO:0000256" key="1">
    <source>
        <dbReference type="SAM" id="Phobius"/>
    </source>
</evidence>
<proteinExistence type="predicted"/>
<dbReference type="EMBL" id="BRVP01000011">
    <property type="protein sequence ID" value="GLB52765.1"/>
    <property type="molecule type" value="Genomic_DNA"/>
</dbReference>
<protein>
    <recommendedName>
        <fullName evidence="4">DUF1097 domain-containing protein</fullName>
    </recommendedName>
</protein>
<dbReference type="Proteomes" id="UP001143545">
    <property type="component" value="Unassembled WGS sequence"/>
</dbReference>
<dbReference type="Pfam" id="PF06496">
    <property type="entry name" value="DUF1097"/>
    <property type="match status" value="1"/>
</dbReference>
<evidence type="ECO:0000313" key="3">
    <source>
        <dbReference type="Proteomes" id="UP001143545"/>
    </source>
</evidence>
<sequence>MKQFLSAITMGTLATLAIFTSFSFQWPTWVLFIAWLSYYIFGKSLKSALYAFSPITAGIALGIAIQLLGSVLSQYFGTIGFPLAVLICITSLGYLSKIKSLSNVPAWFMGLIIFFSVHPHLEAKPILIIFIPIIVGFIFAYLNDTITSIIQKKYNIL</sequence>
<accession>A0A9W6B570</accession>